<protein>
    <submittedName>
        <fullName evidence="1">Cytidylate kinase</fullName>
    </submittedName>
</protein>
<dbReference type="EMBL" id="AMCI01001272">
    <property type="protein sequence ID" value="EJX06063.1"/>
    <property type="molecule type" value="Genomic_DNA"/>
</dbReference>
<sequence>MNSNEKNYVINIGRQLGSGGKEIGEKLAARLGIDFYDKELINLASEESGLCKEFFERADEKASQGIIGGLFGMRFPFISEGAIPTNNCLSNDALFKVQSDVIRRLAAEKSCVFVGRCADYILREHPRCVNVFVAASKDVRVNRICKLYRVDAEKAEEMIEKADKRRSEYYNYYSYKTWGAAATYHLCIDSSVLGVDETVCFIEEFVVKKLGLIK</sequence>
<keyword evidence="1" id="KW-0808">Transferase</keyword>
<proteinExistence type="predicted"/>
<accession>J9GTM7</accession>
<dbReference type="AlphaFoldDB" id="J9GTM7"/>
<gene>
    <name evidence="1" type="ORF">EVA_05827</name>
</gene>
<reference evidence="1" key="1">
    <citation type="journal article" date="2012" name="PLoS ONE">
        <title>Gene sets for utilization of primary and secondary nutrition supplies in the distal gut of endangered iberian lynx.</title>
        <authorList>
            <person name="Alcaide M."/>
            <person name="Messina E."/>
            <person name="Richter M."/>
            <person name="Bargiela R."/>
            <person name="Peplies J."/>
            <person name="Huws S.A."/>
            <person name="Newbold C.J."/>
            <person name="Golyshin P.N."/>
            <person name="Simon M.A."/>
            <person name="Lopez G."/>
            <person name="Yakimov M.M."/>
            <person name="Ferrer M."/>
        </authorList>
    </citation>
    <scope>NUCLEOTIDE SEQUENCE</scope>
</reference>
<dbReference type="GO" id="GO:0016301">
    <property type="term" value="F:kinase activity"/>
    <property type="evidence" value="ECO:0007669"/>
    <property type="project" value="UniProtKB-KW"/>
</dbReference>
<name>J9GTM7_9ZZZZ</name>
<keyword evidence="1" id="KW-0418">Kinase</keyword>
<comment type="caution">
    <text evidence="1">The sequence shown here is derived from an EMBL/GenBank/DDBJ whole genome shotgun (WGS) entry which is preliminary data.</text>
</comment>
<organism evidence="1">
    <name type="scientific">gut metagenome</name>
    <dbReference type="NCBI Taxonomy" id="749906"/>
    <lineage>
        <taxon>unclassified sequences</taxon>
        <taxon>metagenomes</taxon>
        <taxon>organismal metagenomes</taxon>
    </lineage>
</organism>
<dbReference type="InterPro" id="IPR027417">
    <property type="entry name" value="P-loop_NTPase"/>
</dbReference>
<dbReference type="Gene3D" id="3.40.50.300">
    <property type="entry name" value="P-loop containing nucleotide triphosphate hydrolases"/>
    <property type="match status" value="1"/>
</dbReference>
<dbReference type="SUPFAM" id="SSF52540">
    <property type="entry name" value="P-loop containing nucleoside triphosphate hydrolases"/>
    <property type="match status" value="1"/>
</dbReference>
<evidence type="ECO:0000313" key="1">
    <source>
        <dbReference type="EMBL" id="EJX06063.1"/>
    </source>
</evidence>
<dbReference type="Pfam" id="PF13189">
    <property type="entry name" value="Cytidylate_kin2"/>
    <property type="match status" value="1"/>
</dbReference>